<proteinExistence type="predicted"/>
<gene>
    <name evidence="1" type="ORF">PEVE_00011977</name>
</gene>
<evidence type="ECO:0000313" key="2">
    <source>
        <dbReference type="Proteomes" id="UP001159427"/>
    </source>
</evidence>
<dbReference type="PANTHER" id="PTHR34485:SF2">
    <property type="entry name" value="PROLINE RICH, LACRIMAL 1"/>
    <property type="match status" value="1"/>
</dbReference>
<accession>A0ABN8RN99</accession>
<evidence type="ECO:0000313" key="1">
    <source>
        <dbReference type="EMBL" id="CAH3178822.1"/>
    </source>
</evidence>
<sequence>MLCGSHVGRAHGKRLEELKTMSLFSEGFIALHKSDFPAVKSVKCCCAGKKHTVVAKKEKPVCGCIGQGFIQNAKWNHYCALVDPGTSPDKYRETMLTLGKYHNRDIHEWEGRFCSFCPLVKCSCKECKAGENGHITLLMPGNVTFMDLHMRECAKRANNAEKVIDPELGKGHSNLPESIFSVLTKFHAKDTNLHQKNYQTSTNLGLLQASMTWCFQNKEPH</sequence>
<dbReference type="PANTHER" id="PTHR34485">
    <property type="entry name" value="PROLINE-RICH, LACRIMAL 1"/>
    <property type="match status" value="1"/>
</dbReference>
<dbReference type="EMBL" id="CALNXI010001876">
    <property type="protein sequence ID" value="CAH3178822.1"/>
    <property type="molecule type" value="Genomic_DNA"/>
</dbReference>
<protein>
    <recommendedName>
        <fullName evidence="3">Zinc-finger domain-containing protein</fullName>
    </recommendedName>
</protein>
<evidence type="ECO:0008006" key="3">
    <source>
        <dbReference type="Google" id="ProtNLM"/>
    </source>
</evidence>
<comment type="caution">
    <text evidence="1">The sequence shown here is derived from an EMBL/GenBank/DDBJ whole genome shotgun (WGS) entry which is preliminary data.</text>
</comment>
<reference evidence="1 2" key="1">
    <citation type="submission" date="2022-05" db="EMBL/GenBank/DDBJ databases">
        <authorList>
            <consortium name="Genoscope - CEA"/>
            <person name="William W."/>
        </authorList>
    </citation>
    <scope>NUCLEOTIDE SEQUENCE [LARGE SCALE GENOMIC DNA]</scope>
</reference>
<dbReference type="Proteomes" id="UP001159427">
    <property type="component" value="Unassembled WGS sequence"/>
</dbReference>
<name>A0ABN8RN99_9CNID</name>
<organism evidence="1 2">
    <name type="scientific">Porites evermanni</name>
    <dbReference type="NCBI Taxonomy" id="104178"/>
    <lineage>
        <taxon>Eukaryota</taxon>
        <taxon>Metazoa</taxon>
        <taxon>Cnidaria</taxon>
        <taxon>Anthozoa</taxon>
        <taxon>Hexacorallia</taxon>
        <taxon>Scleractinia</taxon>
        <taxon>Fungiina</taxon>
        <taxon>Poritidae</taxon>
        <taxon>Porites</taxon>
    </lineage>
</organism>
<keyword evidence="2" id="KW-1185">Reference proteome</keyword>